<evidence type="ECO:0000256" key="6">
    <source>
        <dbReference type="ARBA" id="ARBA00032976"/>
    </source>
</evidence>
<proteinExistence type="inferred from homology"/>
<dbReference type="InterPro" id="IPR050248">
    <property type="entry name" value="Polysacc_deacetylase_ArnD"/>
</dbReference>
<keyword evidence="5" id="KW-0378">Hydrolase</keyword>
<evidence type="ECO:0000256" key="5">
    <source>
        <dbReference type="ARBA" id="ARBA00022801"/>
    </source>
</evidence>
<comment type="similarity">
    <text evidence="2">Belongs to the polysaccharide deacetylase family.</text>
</comment>
<dbReference type="Pfam" id="PF01522">
    <property type="entry name" value="Polysacc_deac_1"/>
    <property type="match status" value="1"/>
</dbReference>
<reference evidence="9 10" key="1">
    <citation type="submission" date="2016-11" db="EMBL/GenBank/DDBJ databases">
        <authorList>
            <person name="Jaros S."/>
            <person name="Januszkiewicz K."/>
            <person name="Wedrychowicz H."/>
        </authorList>
    </citation>
    <scope>NUCLEOTIDE SEQUENCE [LARGE SCALE GENOMIC DNA]</scope>
    <source>
        <strain evidence="9 10">GAS138</strain>
    </source>
</reference>
<evidence type="ECO:0000256" key="7">
    <source>
        <dbReference type="SAM" id="MobiDB-lite"/>
    </source>
</evidence>
<sequence>MVAAGTVPPAPAAPCGGSHRPAARTRPGEPAITGPIVRSRREGMKSPTYITTSWDDGHPMDLRVAALLAKYGIAGTFYVPASTGLETMSAAQFRELIPDFEIGAHTLHHVDLTGVSDRTAWQEIADSKAWVEDNTGVSCACFCPPRGRYESLHLDMIRNAGYLGLRSVELLSLDFPRRQAGLMLMPTTVQAFPHRFLAFAKNSIKRKVLPNLWRYIIHGRATEWPVMAESLLRHAITRGGVFHLWGHSWELQDAVQWQRLKDVLCLLGGFVRHAPALTNGQLCRVSMPPVTTVLDHSAQAAKTAAPGG</sequence>
<name>A0A1M5X5D9_9BRAD</name>
<feature type="region of interest" description="Disordered" evidence="7">
    <location>
        <begin position="1"/>
        <end position="34"/>
    </location>
</feature>
<evidence type="ECO:0000256" key="1">
    <source>
        <dbReference type="ARBA" id="ARBA00003236"/>
    </source>
</evidence>
<evidence type="ECO:0000313" key="9">
    <source>
        <dbReference type="EMBL" id="SHH94842.1"/>
    </source>
</evidence>
<dbReference type="AlphaFoldDB" id="A0A1M5X5D9"/>
<organism evidence="9 10">
    <name type="scientific">Bradyrhizobium erythrophlei</name>
    <dbReference type="NCBI Taxonomy" id="1437360"/>
    <lineage>
        <taxon>Bacteria</taxon>
        <taxon>Pseudomonadati</taxon>
        <taxon>Pseudomonadota</taxon>
        <taxon>Alphaproteobacteria</taxon>
        <taxon>Hyphomicrobiales</taxon>
        <taxon>Nitrobacteraceae</taxon>
        <taxon>Bradyrhizobium</taxon>
    </lineage>
</organism>
<evidence type="ECO:0000313" key="10">
    <source>
        <dbReference type="Proteomes" id="UP000189796"/>
    </source>
</evidence>
<dbReference type="SUPFAM" id="SSF88713">
    <property type="entry name" value="Glycoside hydrolase/deacetylase"/>
    <property type="match status" value="1"/>
</dbReference>
<evidence type="ECO:0000256" key="4">
    <source>
        <dbReference type="ARBA" id="ARBA00022723"/>
    </source>
</evidence>
<gene>
    <name evidence="9" type="ORF">SAMN05443248_7021</name>
</gene>
<evidence type="ECO:0000256" key="2">
    <source>
        <dbReference type="ARBA" id="ARBA00010973"/>
    </source>
</evidence>
<dbReference type="InterPro" id="IPR011330">
    <property type="entry name" value="Glyco_hydro/deAcase_b/a-brl"/>
</dbReference>
<dbReference type="EMBL" id="LT670817">
    <property type="protein sequence ID" value="SHH94842.1"/>
    <property type="molecule type" value="Genomic_DNA"/>
</dbReference>
<dbReference type="GO" id="GO:0005975">
    <property type="term" value="P:carbohydrate metabolic process"/>
    <property type="evidence" value="ECO:0007669"/>
    <property type="project" value="InterPro"/>
</dbReference>
<dbReference type="PANTHER" id="PTHR10587">
    <property type="entry name" value="GLYCOSYL TRANSFERASE-RELATED"/>
    <property type="match status" value="1"/>
</dbReference>
<evidence type="ECO:0000259" key="8">
    <source>
        <dbReference type="Pfam" id="PF01522"/>
    </source>
</evidence>
<dbReference type="GO" id="GO:0016020">
    <property type="term" value="C:membrane"/>
    <property type="evidence" value="ECO:0007669"/>
    <property type="project" value="TreeGrafter"/>
</dbReference>
<dbReference type="Gene3D" id="3.20.20.370">
    <property type="entry name" value="Glycoside hydrolase/deacetylase"/>
    <property type="match status" value="1"/>
</dbReference>
<dbReference type="Proteomes" id="UP000189796">
    <property type="component" value="Chromosome I"/>
</dbReference>
<feature type="domain" description="NodB homology" evidence="8">
    <location>
        <begin position="47"/>
        <end position="162"/>
    </location>
</feature>
<comment type="function">
    <text evidence="1">Is involved in generating a small heat-stable compound (Nod), an acylated oligomer of N-acetylglucosamine, that stimulates mitosis in various plant protoplasts.</text>
</comment>
<dbReference type="GO" id="GO:0046872">
    <property type="term" value="F:metal ion binding"/>
    <property type="evidence" value="ECO:0007669"/>
    <property type="project" value="UniProtKB-KW"/>
</dbReference>
<evidence type="ECO:0000256" key="3">
    <source>
        <dbReference type="ARBA" id="ARBA00020071"/>
    </source>
</evidence>
<keyword evidence="4" id="KW-0479">Metal-binding</keyword>
<dbReference type="PANTHER" id="PTHR10587:SF133">
    <property type="entry name" value="CHITIN DEACETYLASE 1-RELATED"/>
    <property type="match status" value="1"/>
</dbReference>
<accession>A0A1M5X5D9</accession>
<dbReference type="InterPro" id="IPR002509">
    <property type="entry name" value="NODB_dom"/>
</dbReference>
<protein>
    <recommendedName>
        <fullName evidence="3">Chitooligosaccharide deacetylase</fullName>
    </recommendedName>
    <alternativeName>
        <fullName evidence="6">Nodulation protein B</fullName>
    </alternativeName>
</protein>
<dbReference type="OrthoDB" id="9763050at2"/>
<dbReference type="GO" id="GO:0016810">
    <property type="term" value="F:hydrolase activity, acting on carbon-nitrogen (but not peptide) bonds"/>
    <property type="evidence" value="ECO:0007669"/>
    <property type="project" value="InterPro"/>
</dbReference>